<evidence type="ECO:0000313" key="2">
    <source>
        <dbReference type="Proteomes" id="UP001219087"/>
    </source>
</evidence>
<protein>
    <submittedName>
        <fullName evidence="1">Uncharacterized protein</fullName>
    </submittedName>
</protein>
<organism evidence="1 2">
    <name type="scientific">Pseudomonas phage vB_Paer_PsCh</name>
    <dbReference type="NCBI Taxonomy" id="2924906"/>
    <lineage>
        <taxon>Viruses</taxon>
        <taxon>Duplodnaviria</taxon>
        <taxon>Heunggongvirae</taxon>
        <taxon>Uroviricota</taxon>
        <taxon>Caudoviricetes</taxon>
        <taxon>Vandenendeviridae</taxon>
        <taxon>Skurskavirinae</taxon>
        <taxon>Pakpunavirus</taxon>
        <taxon>Pakpunavirus PsCh</taxon>
    </lineage>
</organism>
<gene>
    <name evidence="1" type="ORF">vBPaerPsCh_138</name>
</gene>
<sequence length="94" mass="10733">MLSDSLHPLSFCNENCVQFIMRLRSDFTLHAEACYSIPCDSSAIPFCMAHELHKHDKGNPRKRSFQSVGFPFIIIATQFRDTRKLDSSPVNTLD</sequence>
<keyword evidence="2" id="KW-1185">Reference proteome</keyword>
<reference evidence="1 2" key="1">
    <citation type="submission" date="2022-02" db="EMBL/GenBank/DDBJ databases">
        <authorList>
            <person name="Akremi I."/>
            <person name="Wagemans J."/>
        </authorList>
    </citation>
    <scope>NUCLEOTIDE SEQUENCE [LARGE SCALE GENOMIC DNA]</scope>
</reference>
<dbReference type="Proteomes" id="UP001219087">
    <property type="component" value="Segment"/>
</dbReference>
<accession>A0AAE9GRX1</accession>
<proteinExistence type="predicted"/>
<dbReference type="EMBL" id="OM870969">
    <property type="protein sequence ID" value="UOL47969.1"/>
    <property type="molecule type" value="Genomic_DNA"/>
</dbReference>
<evidence type="ECO:0000313" key="1">
    <source>
        <dbReference type="EMBL" id="UOL47969.1"/>
    </source>
</evidence>
<name>A0AAE9GRX1_9CAUD</name>